<keyword evidence="3" id="KW-1185">Reference proteome</keyword>
<reference evidence="2 3" key="1">
    <citation type="journal article" date="2021" name="Sci. Rep.">
        <title>The genome of the diatom Chaetoceros tenuissimus carries an ancient integrated fragment of an extant virus.</title>
        <authorList>
            <person name="Hongo Y."/>
            <person name="Kimura K."/>
            <person name="Takaki Y."/>
            <person name="Yoshida Y."/>
            <person name="Baba S."/>
            <person name="Kobayashi G."/>
            <person name="Nagasaki K."/>
            <person name="Hano T."/>
            <person name="Tomaru Y."/>
        </authorList>
    </citation>
    <scope>NUCLEOTIDE SEQUENCE [LARGE SCALE GENOMIC DNA]</scope>
    <source>
        <strain evidence="2 3">NIES-3715</strain>
    </source>
</reference>
<gene>
    <name evidence="2" type="ORF">CTEN210_17190</name>
</gene>
<evidence type="ECO:0000256" key="1">
    <source>
        <dbReference type="SAM" id="MobiDB-lite"/>
    </source>
</evidence>
<accession>A0AAD3DA84</accession>
<name>A0AAD3DA84_9STRA</name>
<protein>
    <submittedName>
        <fullName evidence="2">Uncharacterized protein</fullName>
    </submittedName>
</protein>
<sequence>MENANTKAVDKSNCNLCYPVLRTNVTFGDGMHYHTFREGSDAYFEFLEKRELRAFMNWGNFDFDSLSGLEHCVVELCVRGIGKRPILNIETKTCSLDDISKGDDLLSITWNVDEISYPEYLVELRVYQYGNNNEIILKRAMHVLPPVGLELKYRVDEVLWAPSMKYTATDIAHAVHCSCSSCSNNIHPPPRDDIMSITKRGFGIELETVQLPPDFEREFYTKREEYTAMVENAKERYHHPSERVITDDEDDFIVVLGERDVNNIEETGSPIDEKVQEKSQCKDIDCIWKRLLLWNVENDPQVENATPEARIDLYEKIMKSVEGYNKDKESFGKTKNLILGGRIPISEEFLASIGDDRSPPYAQSSPEYKSPLPPHELYHTFPPPEDGVDKSDREISVLLNKVLKNEQSANAVPILVPTISDIGQSASSIHIHVNVRNPSAWPRNDYDHKNDLQDTQSLLNVVFNWIKFDNVIRTFSREWMWRDRSLSPMFASGPEFLWQEVAWTQGSTVLDNQNIQIERCNVPAFYKHVFEQYSSYMKCQHDENTLSLFDRVFDHSSIKTTLYRWCSLNLMSLEKYGTVEMRRMDASLDSKFVNAWTWFCVGFVEKFSRPEYFPSYGKLFLDDVCGWEAGLDKLINAQNTATIEELIEFMAIGEDPVVPRHTFDILMNRQ</sequence>
<evidence type="ECO:0000313" key="3">
    <source>
        <dbReference type="Proteomes" id="UP001054902"/>
    </source>
</evidence>
<evidence type="ECO:0000313" key="2">
    <source>
        <dbReference type="EMBL" id="GFH60714.1"/>
    </source>
</evidence>
<dbReference type="EMBL" id="BLLK01000069">
    <property type="protein sequence ID" value="GFH60714.1"/>
    <property type="molecule type" value="Genomic_DNA"/>
</dbReference>
<organism evidence="2 3">
    <name type="scientific">Chaetoceros tenuissimus</name>
    <dbReference type="NCBI Taxonomy" id="426638"/>
    <lineage>
        <taxon>Eukaryota</taxon>
        <taxon>Sar</taxon>
        <taxon>Stramenopiles</taxon>
        <taxon>Ochrophyta</taxon>
        <taxon>Bacillariophyta</taxon>
        <taxon>Coscinodiscophyceae</taxon>
        <taxon>Chaetocerotophycidae</taxon>
        <taxon>Chaetocerotales</taxon>
        <taxon>Chaetocerotaceae</taxon>
        <taxon>Chaetoceros</taxon>
    </lineage>
</organism>
<comment type="caution">
    <text evidence="2">The sequence shown here is derived from an EMBL/GenBank/DDBJ whole genome shotgun (WGS) entry which is preliminary data.</text>
</comment>
<proteinExistence type="predicted"/>
<feature type="region of interest" description="Disordered" evidence="1">
    <location>
        <begin position="354"/>
        <end position="373"/>
    </location>
</feature>
<dbReference type="Proteomes" id="UP001054902">
    <property type="component" value="Unassembled WGS sequence"/>
</dbReference>
<dbReference type="AlphaFoldDB" id="A0AAD3DA84"/>